<dbReference type="EMBL" id="HE956707">
    <property type="protein sequence ID" value="CCI88387.2"/>
    <property type="molecule type" value="Genomic_DNA"/>
</dbReference>
<dbReference type="RefSeq" id="YP_009800340.1">
    <property type="nucleotide sequence ID" value="NC_047951.1"/>
</dbReference>
<organism evidence="1 2">
    <name type="scientific">Yersinia phage phiR8-01</name>
    <dbReference type="NCBI Taxonomy" id="1206556"/>
    <lineage>
        <taxon>Viruses</taxon>
        <taxon>Duplodnaviria</taxon>
        <taxon>Heunggongvirae</taxon>
        <taxon>Uroviricota</taxon>
        <taxon>Caudoviricetes</taxon>
        <taxon>Autographivirales</taxon>
        <taxon>Autonotataviridae</taxon>
        <taxon>Melnykvirinae</taxon>
        <taxon>Pienvirus</taxon>
        <taxon>Pienvirus R801</taxon>
    </lineage>
</organism>
<dbReference type="GeneID" id="54990836"/>
<reference evidence="1" key="1">
    <citation type="submission" date="2012-06" db="EMBL/GenBank/DDBJ databases">
        <title>Genomic characterization of five bacteriophages specific for Yersinia species.</title>
        <authorList>
            <person name="Skurnik M."/>
            <person name="Nawaz A."/>
            <person name="Happonen L."/>
            <person name="Butcher S."/>
            <person name="Mattinen L."/>
        </authorList>
    </citation>
    <scope>NUCLEOTIDE SEQUENCE [LARGE SCALE GENOMIC DNA]</scope>
</reference>
<sequence length="83" mass="9110">MKRANVGQRGAVFYKLDEAGKMLPYIIQVNACVFGPFATTEEAQRALDSHNDPANHAPHPVLSVEIRKVKLNEDEQGNTDCGS</sequence>
<keyword evidence="2" id="KW-1185">Reference proteome</keyword>
<protein>
    <submittedName>
        <fullName evidence="1">Uncharacterized protein</fullName>
    </submittedName>
</protein>
<evidence type="ECO:0000313" key="2">
    <source>
        <dbReference type="Proteomes" id="UP000002907"/>
    </source>
</evidence>
<dbReference type="KEGG" id="vg:54990836"/>
<accession>I7LEA1</accession>
<evidence type="ECO:0000313" key="1">
    <source>
        <dbReference type="EMBL" id="CCI88387.2"/>
    </source>
</evidence>
<dbReference type="Proteomes" id="UP000002907">
    <property type="component" value="Segment"/>
</dbReference>
<name>I7LEA1_9CAUD</name>
<gene>
    <name evidence="1" type="primary">g006</name>
    <name evidence="1" type="ORF">BN110_017</name>
</gene>
<proteinExistence type="predicted"/>